<dbReference type="AlphaFoldDB" id="A0A4D7BME7"/>
<organism evidence="2 3">
    <name type="scientific">Phreatobacter stygius</name>
    <dbReference type="NCBI Taxonomy" id="1940610"/>
    <lineage>
        <taxon>Bacteria</taxon>
        <taxon>Pseudomonadati</taxon>
        <taxon>Pseudomonadota</taxon>
        <taxon>Alphaproteobacteria</taxon>
        <taxon>Hyphomicrobiales</taxon>
        <taxon>Phreatobacteraceae</taxon>
        <taxon>Phreatobacter</taxon>
    </lineage>
</organism>
<dbReference type="Proteomes" id="UP000298781">
    <property type="component" value="Chromosome"/>
</dbReference>
<dbReference type="RefSeq" id="WP_136964257.1">
    <property type="nucleotide sequence ID" value="NZ_CP039690.1"/>
</dbReference>
<sequence length="124" mass="13799">MIELPPVLAELFEGRVSVSASELAPALRMSTKTLLAHARAGNIRYIQKGFGDVHPRREFTPADVLEFLERQTRRDSPPIRSGTLRSSGTNSSHVTVGFTQMMEERRKAKAAPSSGKRRTRPKLV</sequence>
<protein>
    <recommendedName>
        <fullName evidence="4">Helix-turn-helix domain-containing protein</fullName>
    </recommendedName>
</protein>
<dbReference type="KEGG" id="pstg:E8M01_34200"/>
<dbReference type="OrthoDB" id="8021366at2"/>
<evidence type="ECO:0000256" key="1">
    <source>
        <dbReference type="SAM" id="MobiDB-lite"/>
    </source>
</evidence>
<feature type="compositionally biased region" description="Polar residues" evidence="1">
    <location>
        <begin position="83"/>
        <end position="98"/>
    </location>
</feature>
<reference evidence="2 3" key="1">
    <citation type="submission" date="2019-04" db="EMBL/GenBank/DDBJ databases">
        <title>Phreatobacter aquaticus sp. nov.</title>
        <authorList>
            <person name="Choi A."/>
        </authorList>
    </citation>
    <scope>NUCLEOTIDE SEQUENCE [LARGE SCALE GENOMIC DNA]</scope>
    <source>
        <strain evidence="2 3">KCTC 52518</strain>
    </source>
</reference>
<evidence type="ECO:0000313" key="2">
    <source>
        <dbReference type="EMBL" id="QCI68842.1"/>
    </source>
</evidence>
<accession>A0A4D7BME7</accession>
<proteinExistence type="predicted"/>
<evidence type="ECO:0008006" key="4">
    <source>
        <dbReference type="Google" id="ProtNLM"/>
    </source>
</evidence>
<evidence type="ECO:0000313" key="3">
    <source>
        <dbReference type="Proteomes" id="UP000298781"/>
    </source>
</evidence>
<feature type="compositionally biased region" description="Basic residues" evidence="1">
    <location>
        <begin position="115"/>
        <end position="124"/>
    </location>
</feature>
<name>A0A4D7BME7_9HYPH</name>
<dbReference type="EMBL" id="CP039690">
    <property type="protein sequence ID" value="QCI68842.1"/>
    <property type="molecule type" value="Genomic_DNA"/>
</dbReference>
<gene>
    <name evidence="2" type="ORF">E8M01_34200</name>
</gene>
<feature type="region of interest" description="Disordered" evidence="1">
    <location>
        <begin position="70"/>
        <end position="124"/>
    </location>
</feature>
<keyword evidence="3" id="KW-1185">Reference proteome</keyword>